<dbReference type="Proteomes" id="UP000318413">
    <property type="component" value="Unassembled WGS sequence"/>
</dbReference>
<evidence type="ECO:0000313" key="2">
    <source>
        <dbReference type="EMBL" id="TPG14539.1"/>
    </source>
</evidence>
<dbReference type="RefSeq" id="WP_140868236.1">
    <property type="nucleotide sequence ID" value="NZ_RCZK01000002.1"/>
</dbReference>
<dbReference type="SMART" id="SM00065">
    <property type="entry name" value="GAF"/>
    <property type="match status" value="1"/>
</dbReference>
<keyword evidence="3" id="KW-1185">Reference proteome</keyword>
<dbReference type="PANTHER" id="PTHR43102:SF2">
    <property type="entry name" value="GAF DOMAIN-CONTAINING PROTEIN"/>
    <property type="match status" value="1"/>
</dbReference>
<dbReference type="EMBL" id="RCZK01000002">
    <property type="protein sequence ID" value="TPG14539.1"/>
    <property type="molecule type" value="Genomic_DNA"/>
</dbReference>
<dbReference type="AlphaFoldDB" id="A0A502CQY9"/>
<organism evidence="2 3">
    <name type="scientific">Sphingomonas oligophenolica</name>
    <dbReference type="NCBI Taxonomy" id="301154"/>
    <lineage>
        <taxon>Bacteria</taxon>
        <taxon>Pseudomonadati</taxon>
        <taxon>Pseudomonadota</taxon>
        <taxon>Alphaproteobacteria</taxon>
        <taxon>Sphingomonadales</taxon>
        <taxon>Sphingomonadaceae</taxon>
        <taxon>Sphingomonas</taxon>
    </lineage>
</organism>
<comment type="caution">
    <text evidence="2">The sequence shown here is derived from an EMBL/GenBank/DDBJ whole genome shotgun (WGS) entry which is preliminary data.</text>
</comment>
<reference evidence="2 3" key="1">
    <citation type="journal article" date="2019" name="Environ. Microbiol.">
        <title>Species interactions and distinct microbial communities in high Arctic permafrost affected cryosols are associated with the CH4 and CO2 gas fluxes.</title>
        <authorList>
            <person name="Altshuler I."/>
            <person name="Hamel J."/>
            <person name="Turney S."/>
            <person name="Magnuson E."/>
            <person name="Levesque R."/>
            <person name="Greer C."/>
            <person name="Whyte L.G."/>
        </authorList>
    </citation>
    <scope>NUCLEOTIDE SEQUENCE [LARGE SCALE GENOMIC DNA]</scope>
    <source>
        <strain evidence="2 3">S5.1</strain>
    </source>
</reference>
<evidence type="ECO:0000259" key="1">
    <source>
        <dbReference type="SMART" id="SM00065"/>
    </source>
</evidence>
<proteinExistence type="predicted"/>
<dbReference type="InterPro" id="IPR029016">
    <property type="entry name" value="GAF-like_dom_sf"/>
</dbReference>
<feature type="domain" description="GAF" evidence="1">
    <location>
        <begin position="16"/>
        <end position="168"/>
    </location>
</feature>
<sequence length="170" mass="18404">MGEIQDDFAREQVALADHDRIRAILSEVCALTGMGFAAVARVTDRRWIACQVVDRIEFGLKPGEELDLKTTICDEIRQSGQGVVIDHVAADPAWRTHHTPVMYGFESYAAMPIVLADGSFFGTLCAIDPHERTLSASDVVGTLTGFAQEIAAIITAQIASMAREPADQAT</sequence>
<dbReference type="OrthoDB" id="9795133at2"/>
<evidence type="ECO:0000313" key="3">
    <source>
        <dbReference type="Proteomes" id="UP000318413"/>
    </source>
</evidence>
<name>A0A502CQY9_9SPHN</name>
<protein>
    <submittedName>
        <fullName evidence="2">GAF domain-containing protein</fullName>
    </submittedName>
</protein>
<dbReference type="Pfam" id="PF01590">
    <property type="entry name" value="GAF"/>
    <property type="match status" value="1"/>
</dbReference>
<gene>
    <name evidence="2" type="ORF">EAH84_04410</name>
</gene>
<dbReference type="Gene3D" id="3.30.450.40">
    <property type="match status" value="1"/>
</dbReference>
<dbReference type="SUPFAM" id="SSF55781">
    <property type="entry name" value="GAF domain-like"/>
    <property type="match status" value="1"/>
</dbReference>
<dbReference type="InterPro" id="IPR003018">
    <property type="entry name" value="GAF"/>
</dbReference>
<dbReference type="PANTHER" id="PTHR43102">
    <property type="entry name" value="SLR1143 PROTEIN"/>
    <property type="match status" value="1"/>
</dbReference>
<accession>A0A502CQY9</accession>